<dbReference type="AlphaFoldDB" id="A0AAD4HQE1"/>
<dbReference type="EMBL" id="JABBWK010000005">
    <property type="protein sequence ID" value="KAG1906255.1"/>
    <property type="molecule type" value="Genomic_DNA"/>
</dbReference>
<evidence type="ECO:0000259" key="2">
    <source>
        <dbReference type="Pfam" id="PF22893"/>
    </source>
</evidence>
<evidence type="ECO:0000256" key="1">
    <source>
        <dbReference type="SAM" id="MobiDB-lite"/>
    </source>
</evidence>
<dbReference type="RefSeq" id="XP_041231830.1">
    <property type="nucleotide sequence ID" value="XM_041366175.1"/>
</dbReference>
<dbReference type="Proteomes" id="UP001195769">
    <property type="component" value="Unassembled WGS sequence"/>
</dbReference>
<organism evidence="3 4">
    <name type="scientific">Suillus fuscotomentosus</name>
    <dbReference type="NCBI Taxonomy" id="1912939"/>
    <lineage>
        <taxon>Eukaryota</taxon>
        <taxon>Fungi</taxon>
        <taxon>Dikarya</taxon>
        <taxon>Basidiomycota</taxon>
        <taxon>Agaricomycotina</taxon>
        <taxon>Agaricomycetes</taxon>
        <taxon>Agaricomycetidae</taxon>
        <taxon>Boletales</taxon>
        <taxon>Suillineae</taxon>
        <taxon>Suillaceae</taxon>
        <taxon>Suillus</taxon>
    </lineage>
</organism>
<evidence type="ECO:0000313" key="3">
    <source>
        <dbReference type="EMBL" id="KAG1906255.1"/>
    </source>
</evidence>
<evidence type="ECO:0000313" key="4">
    <source>
        <dbReference type="Proteomes" id="UP001195769"/>
    </source>
</evidence>
<dbReference type="Pfam" id="PF22893">
    <property type="entry name" value="ULD_2"/>
    <property type="match status" value="1"/>
</dbReference>
<name>A0AAD4HQE1_9AGAM</name>
<gene>
    <name evidence="3" type="ORF">F5891DRAFT_1182502</name>
</gene>
<keyword evidence="4" id="KW-1185">Reference proteome</keyword>
<protein>
    <recommendedName>
        <fullName evidence="2">Ubiquitin-like domain-containing protein</fullName>
    </recommendedName>
</protein>
<comment type="caution">
    <text evidence="3">The sequence shown here is derived from an EMBL/GenBank/DDBJ whole genome shotgun (WGS) entry which is preliminary data.</text>
</comment>
<feature type="domain" description="Ubiquitin-like" evidence="2">
    <location>
        <begin position="245"/>
        <end position="330"/>
    </location>
</feature>
<feature type="region of interest" description="Disordered" evidence="1">
    <location>
        <begin position="25"/>
        <end position="55"/>
    </location>
</feature>
<dbReference type="GeneID" id="64660473"/>
<sequence>MPSSSVKALIKRFSNHLSKVCAVRSKRPAKNRRTQCSSTTYHKGHDSISANISMHPGSPAWDPSLGSSINIPSVTPSHGNSVARTISDVVQTVGPFTQGVASAIPIVGSPIQAAISGLLTILQVMDRRTQNRADLDRLTSRLQQLSLYLYNAPTPQDPVEQHRRKAIIGILEETSAQLTRLENCRLEYASVTQAIAGCSMEIDRYLENYLVFSSQMQNQHNIQKVLAILQKRQDSVGPTVTALGCVKLVDATGYEHPISVTFCTSFQQLNDMLQVLFKSESIQARTQRRYVEQGQYDLCIDDDKQVTRLTSHEWPRFEAGMTIVMRVILKQETQPDVEYQCHFCDAVNRTGAEHSLQAGCSINCRVCKRRFQISRGYSSKRETQSCVDHIPRTELEDLIRNFHVQQTRNNPNPNLHADGALALSSPRPALRKSVFSSLMLLTQR</sequence>
<proteinExistence type="predicted"/>
<reference evidence="3" key="1">
    <citation type="journal article" date="2020" name="New Phytol.">
        <title>Comparative genomics reveals dynamic genome evolution in host specialist ectomycorrhizal fungi.</title>
        <authorList>
            <person name="Lofgren L.A."/>
            <person name="Nguyen N.H."/>
            <person name="Vilgalys R."/>
            <person name="Ruytinx J."/>
            <person name="Liao H.L."/>
            <person name="Branco S."/>
            <person name="Kuo A."/>
            <person name="LaButti K."/>
            <person name="Lipzen A."/>
            <person name="Andreopoulos W."/>
            <person name="Pangilinan J."/>
            <person name="Riley R."/>
            <person name="Hundley H."/>
            <person name="Na H."/>
            <person name="Barry K."/>
            <person name="Grigoriev I.V."/>
            <person name="Stajich J.E."/>
            <person name="Kennedy P.G."/>
        </authorList>
    </citation>
    <scope>NUCLEOTIDE SEQUENCE</scope>
    <source>
        <strain evidence="3">FC203</strain>
    </source>
</reference>
<dbReference type="InterPro" id="IPR054464">
    <property type="entry name" value="ULD_fung"/>
</dbReference>
<accession>A0AAD4HQE1</accession>